<protein>
    <submittedName>
        <fullName evidence="3">DUF1421 domain containing protein</fullName>
    </submittedName>
</protein>
<dbReference type="EMBL" id="OCTH03000015">
    <property type="protein sequence ID" value="CAE7221427.1"/>
    <property type="molecule type" value="Genomic_DNA"/>
</dbReference>
<dbReference type="Gene3D" id="3.30.420.10">
    <property type="entry name" value="Ribonuclease H-like superfamily/Ribonuclease H"/>
    <property type="match status" value="1"/>
</dbReference>
<evidence type="ECO:0000313" key="3">
    <source>
        <dbReference type="EMBL" id="CAE7221427.1"/>
    </source>
</evidence>
<evidence type="ECO:0000313" key="4">
    <source>
        <dbReference type="Proteomes" id="UP000472372"/>
    </source>
</evidence>
<dbReference type="Proteomes" id="UP000472372">
    <property type="component" value="Unassembled WGS sequence"/>
</dbReference>
<feature type="compositionally biased region" description="Polar residues" evidence="2">
    <location>
        <begin position="254"/>
        <end position="265"/>
    </location>
</feature>
<feature type="region of interest" description="Disordered" evidence="2">
    <location>
        <begin position="1181"/>
        <end position="1215"/>
    </location>
</feature>
<dbReference type="InterPro" id="IPR012337">
    <property type="entry name" value="RNaseH-like_sf"/>
</dbReference>
<name>A0A6S6WHU7_9PLEO</name>
<gene>
    <name evidence="3" type="ORF">PTTW11_11418</name>
</gene>
<dbReference type="GO" id="GO:0005634">
    <property type="term" value="C:nucleus"/>
    <property type="evidence" value="ECO:0007669"/>
    <property type="project" value="UniProtKB-ARBA"/>
</dbReference>
<evidence type="ECO:0000256" key="2">
    <source>
        <dbReference type="SAM" id="MobiDB-lite"/>
    </source>
</evidence>
<feature type="compositionally biased region" description="Basic residues" evidence="2">
    <location>
        <begin position="1200"/>
        <end position="1209"/>
    </location>
</feature>
<dbReference type="InterPro" id="IPR036397">
    <property type="entry name" value="RNaseH_sf"/>
</dbReference>
<sequence>MADSESNSSNIDVAVQEQLLNEPSEHSTSEREIAPSLWAKFTAKYLMGECPYTVALDVINTSLWDVPVTEDANEAHATTWVAKMIHDYNLAMVWDDQLFDDYKVDFEGWTRDLFLKVDRNTLKSLKTVLRYRGIYTGNNRARVADSLYKTLAMDDIPKWDPAEFQAMTFDHRSKAYQRQNNARRITPTTEQPHQPGPTAAARQPQQDSLPVATRQPLAHTLPPPPVWQVPQDLQQAEQYEARQSARSQEPPPVHQNTVAPESQYMSGALGGRQPRQQWAQGDRSQSWRPQTQRPPTTAYREITPFPQQPIMGVPDRPPELPYDPYKTLPPRWSRNDRLNANTITQFSKIWDNSKKYTGDAYDLLDDKIKIFFSICWQVDIKEEEFHAVFPRILTGRAEMFYIQIVERDDSFASAYMAIKNHFDHDVHHQHYYTDWTTTNFARTRIENPEKGLQEVLQILLDKLQLCQRALGKNFEGEDALRTTVINACRGVPELEMALFKPALICEGLFSDLRSAIETHLARQHTTQMLMGSKIATEDQYYLDRRYNSNGRDRGGFRGGSREGFSGGFRGGQAGNRGSQRFNSYDSGRGFKPRWKKKCFVCQKEGCWSTNHTDEERKAARAQFVSACRFADAQPPADFSVYLAEYEGIEHVIQYNQQGWREEETYEDEDDDGTASYVEQQFFTEQCLADQAFLHHISGDDIYCRRTLSTPASQFLIEDRYARSVYQGILPDTGAANVSTVGREQYLALTREDPTVTMNISTAGKASIKFGKGSVTASIGTVQVSTEIGNIDFEVLEAPTPFLLCLADMDRLNVYFNNTIDELVQGEHRIPVIRKWGHPWFHLNKRERATMFLTETELRRLHRRFGHPAVMRLVKLLKNAGHNDFEERTLEEITKFCHHCQLNSSAPRRFKFTLKDDRHFNYEILVDVMYLGSRPVLHVVDASTAFQGAKFLSAISAKETWQALRMLWIDTYQGPPDILTHDAGTNFASAEFRAEAKIMGVTCKQVPTEAHWSIGKTERYHAPLRRAWDILYAELASTMSDEAILQMAVKAVNDTAGPDGLVPTLLVFGAYPRMTTESPPSPSMIKRSEAIQKATKALRKIAAERQVSDALNTRNGPTTGDVLALPLQSEVLVWRESDGWNGPYKIISVDSHNVTVDMINGPTTFRSTVVKPYYRPYHLWTDPDAPHAPPTDVTVPLAAQPRRRGRPRGSKNKDKSEVYITKKEADHELAIKLRNDGVITTPGTPFEASDDQEISDLVGRGVFEFEQYDKERHGGIRIFKSRLVREDHGKEAILTQSPTIQRCSQRVIMALAPVLVQRGMSIELRDITQAYPQAQTNLQRTILAHLPSELVSKYPEGTLLHVIKPLYGIAEAGVHWWTTYHSHHREELDMSTSTYDPCLLITNGDADAFGLVGMQTDDTLMLGTAVFSSLEEKKLEEAQFRSKPKTVLTPDMQLDFNGCTLTIEKGEAILNLEQKGQGGKIKLVDIKAYDRAQKYTEQRARGAYIASTCQPEASFDLSVAAQAQQPSDEDIKALNKRLKWQMENLDRGIRYVPVDLINAKLMVFVDGSFANNKDLSSQLGFVLMLVNECADVDNTFSIHGNIIHYSSTKCKRVTRSVLASEIYGMVNGFDIGIAIATTLRMITERLGISAIPLIVCTDSYSLYECLVKLGTTKEKRLMIDIMALRQSYERREITEIRWINGEDNPADAFTKASPNRALERFIDGNKLTVRVDGWVQRPTSFDV</sequence>
<dbReference type="SUPFAM" id="SSF53098">
    <property type="entry name" value="Ribonuclease H-like"/>
    <property type="match status" value="1"/>
</dbReference>
<reference evidence="3" key="1">
    <citation type="submission" date="2021-02" db="EMBL/GenBank/DDBJ databases">
        <authorList>
            <person name="Syme A R."/>
            <person name="Syme A R."/>
            <person name="Moolhuijzen P."/>
        </authorList>
    </citation>
    <scope>NUCLEOTIDE SEQUENCE</scope>
    <source>
        <strain evidence="3">W1-1</strain>
    </source>
</reference>
<dbReference type="GO" id="GO:0003676">
    <property type="term" value="F:nucleic acid binding"/>
    <property type="evidence" value="ECO:0007669"/>
    <property type="project" value="InterPro"/>
</dbReference>
<dbReference type="InterPro" id="IPR001584">
    <property type="entry name" value="Integrase_cat-core"/>
</dbReference>
<comment type="caution">
    <text evidence="3">The sequence shown here is derived from an EMBL/GenBank/DDBJ whole genome shotgun (WGS) entry which is preliminary data.</text>
</comment>
<dbReference type="GO" id="GO:0015074">
    <property type="term" value="P:DNA integration"/>
    <property type="evidence" value="ECO:0007669"/>
    <property type="project" value="InterPro"/>
</dbReference>
<keyword evidence="1" id="KW-0694">RNA-binding</keyword>
<dbReference type="PROSITE" id="PS50994">
    <property type="entry name" value="INTEGRASE"/>
    <property type="match status" value="1"/>
</dbReference>
<organism evidence="3 4">
    <name type="scientific">Pyrenophora teres f. teres</name>
    <dbReference type="NCBI Taxonomy" id="97479"/>
    <lineage>
        <taxon>Eukaryota</taxon>
        <taxon>Fungi</taxon>
        <taxon>Dikarya</taxon>
        <taxon>Ascomycota</taxon>
        <taxon>Pezizomycotina</taxon>
        <taxon>Dothideomycetes</taxon>
        <taxon>Pleosporomycetidae</taxon>
        <taxon>Pleosporales</taxon>
        <taxon>Pleosporineae</taxon>
        <taxon>Pleosporaceae</taxon>
        <taxon>Pyrenophora</taxon>
    </lineage>
</organism>
<feature type="region of interest" description="Disordered" evidence="2">
    <location>
        <begin position="186"/>
        <end position="316"/>
    </location>
</feature>
<evidence type="ECO:0000256" key="1">
    <source>
        <dbReference type="ARBA" id="ARBA00022884"/>
    </source>
</evidence>
<accession>A0A6S6WHU7</accession>
<feature type="compositionally biased region" description="Gly residues" evidence="2">
    <location>
        <begin position="564"/>
        <end position="574"/>
    </location>
</feature>
<feature type="compositionally biased region" description="Polar residues" evidence="2">
    <location>
        <begin position="274"/>
        <end position="295"/>
    </location>
</feature>
<proteinExistence type="predicted"/>
<feature type="region of interest" description="Disordered" evidence="2">
    <location>
        <begin position="551"/>
        <end position="582"/>
    </location>
</feature>